<keyword evidence="1" id="KW-0472">Membrane</keyword>
<evidence type="ECO:0000313" key="2">
    <source>
        <dbReference type="EMBL" id="BBE49821.1"/>
    </source>
</evidence>
<keyword evidence="1" id="KW-1133">Transmembrane helix</keyword>
<sequence length="188" mass="20827">MLAQAIQFLLDTLVQPFAAILLLRFHLQWLHAPLRNPIGEFVMVFTDFVVLRTRRFIAAVRGYDTATLLLAALAEGIYVTASLGVQGYPFAGFPVLGLLAWTAIKLLKISIYLLLGSLFVEAILSWVNPHTPLAPALAAINRPFLTPLRSRLPMIGNLDLSMLVLFILCQLVLIVPITWLERLAVGLL</sequence>
<feature type="transmembrane region" description="Helical" evidence="1">
    <location>
        <begin position="62"/>
        <end position="81"/>
    </location>
</feature>
<dbReference type="GO" id="GO:0016020">
    <property type="term" value="C:membrane"/>
    <property type="evidence" value="ECO:0007669"/>
    <property type="project" value="InterPro"/>
</dbReference>
<evidence type="ECO:0000313" key="3">
    <source>
        <dbReference type="Proteomes" id="UP000033070"/>
    </source>
</evidence>
<keyword evidence="1" id="KW-0812">Transmembrane</keyword>
<evidence type="ECO:0008006" key="4">
    <source>
        <dbReference type="Google" id="ProtNLM"/>
    </source>
</evidence>
<evidence type="ECO:0000256" key="1">
    <source>
        <dbReference type="SAM" id="Phobius"/>
    </source>
</evidence>
<feature type="transmembrane region" description="Helical" evidence="1">
    <location>
        <begin position="160"/>
        <end position="180"/>
    </location>
</feature>
<dbReference type="EMBL" id="AP018738">
    <property type="protein sequence ID" value="BBE49821.1"/>
    <property type="molecule type" value="Genomic_DNA"/>
</dbReference>
<dbReference type="STRING" id="1188319.OYT1_00506"/>
<protein>
    <recommendedName>
        <fullName evidence="4">YggT family protein</fullName>
    </recommendedName>
</protein>
<dbReference type="Proteomes" id="UP000033070">
    <property type="component" value="Chromosome"/>
</dbReference>
<dbReference type="AlphaFoldDB" id="A0A2Z6G8L9"/>
<proteinExistence type="predicted"/>
<dbReference type="OrthoDB" id="9806665at2"/>
<keyword evidence="3" id="KW-1185">Reference proteome</keyword>
<name>A0A2Z6G8L9_9PROT</name>
<reference evidence="2 3" key="1">
    <citation type="submission" date="2018-06" db="EMBL/GenBank/DDBJ databases">
        <title>OYT1 Genome Sequencing.</title>
        <authorList>
            <person name="Kato S."/>
            <person name="Itoh T."/>
            <person name="Ohkuma M."/>
        </authorList>
    </citation>
    <scope>NUCLEOTIDE SEQUENCE [LARGE SCALE GENOMIC DNA]</scope>
    <source>
        <strain evidence="2 3">OYT1</strain>
    </source>
</reference>
<dbReference type="RefSeq" id="WP_062625721.1">
    <property type="nucleotide sequence ID" value="NZ_AP018738.1"/>
</dbReference>
<gene>
    <name evidence="2" type="ORF">OYT1_ch0247</name>
</gene>
<dbReference type="InterPro" id="IPR003425">
    <property type="entry name" value="CCB3/YggT"/>
</dbReference>
<dbReference type="Pfam" id="PF02325">
    <property type="entry name" value="CCB3_YggT"/>
    <property type="match status" value="2"/>
</dbReference>
<dbReference type="KEGG" id="fam:OYT1_ch0247"/>
<accession>A0A2Z6G8L9</accession>
<organism evidence="2 3">
    <name type="scientific">Ferriphaselus amnicola</name>
    <dbReference type="NCBI Taxonomy" id="1188319"/>
    <lineage>
        <taxon>Bacteria</taxon>
        <taxon>Pseudomonadati</taxon>
        <taxon>Pseudomonadota</taxon>
        <taxon>Betaproteobacteria</taxon>
        <taxon>Nitrosomonadales</taxon>
        <taxon>Gallionellaceae</taxon>
        <taxon>Ferriphaselus</taxon>
    </lineage>
</organism>